<reference evidence="2 3" key="1">
    <citation type="submission" date="2024-01" db="EMBL/GenBank/DDBJ databases">
        <title>The complete chloroplast genome sequence of Lithospermum erythrorhizon: insights into the phylogenetic relationship among Boraginaceae species and the maternal lineages of purple gromwells.</title>
        <authorList>
            <person name="Okada T."/>
            <person name="Watanabe K."/>
        </authorList>
    </citation>
    <scope>NUCLEOTIDE SEQUENCE [LARGE SCALE GENOMIC DNA]</scope>
</reference>
<feature type="compositionally biased region" description="Basic residues" evidence="1">
    <location>
        <begin position="1"/>
        <end position="10"/>
    </location>
</feature>
<evidence type="ECO:0000313" key="2">
    <source>
        <dbReference type="EMBL" id="GAA0166935.1"/>
    </source>
</evidence>
<name>A0AAV3QTQ4_LITER</name>
<proteinExistence type="predicted"/>
<dbReference type="Proteomes" id="UP001454036">
    <property type="component" value="Unassembled WGS sequence"/>
</dbReference>
<protein>
    <submittedName>
        <fullName evidence="2">Uncharacterized protein</fullName>
    </submittedName>
</protein>
<keyword evidence="3" id="KW-1185">Reference proteome</keyword>
<evidence type="ECO:0000256" key="1">
    <source>
        <dbReference type="SAM" id="MobiDB-lite"/>
    </source>
</evidence>
<dbReference type="AlphaFoldDB" id="A0AAV3QTQ4"/>
<organism evidence="2 3">
    <name type="scientific">Lithospermum erythrorhizon</name>
    <name type="common">Purple gromwell</name>
    <name type="synonym">Lithospermum officinale var. erythrorhizon</name>
    <dbReference type="NCBI Taxonomy" id="34254"/>
    <lineage>
        <taxon>Eukaryota</taxon>
        <taxon>Viridiplantae</taxon>
        <taxon>Streptophyta</taxon>
        <taxon>Embryophyta</taxon>
        <taxon>Tracheophyta</taxon>
        <taxon>Spermatophyta</taxon>
        <taxon>Magnoliopsida</taxon>
        <taxon>eudicotyledons</taxon>
        <taxon>Gunneridae</taxon>
        <taxon>Pentapetalae</taxon>
        <taxon>asterids</taxon>
        <taxon>lamiids</taxon>
        <taxon>Boraginales</taxon>
        <taxon>Boraginaceae</taxon>
        <taxon>Boraginoideae</taxon>
        <taxon>Lithospermeae</taxon>
        <taxon>Lithospermum</taxon>
    </lineage>
</organism>
<sequence length="100" mass="10562">MKPSPRKRSKSVGGVKFAFPSSSPPYSPSSIKPVVDLLSLRPTPTNKAMHDALFPLLDRGIMQRMARLGPGPQASHKAASASRALEEGNATLVPADPETG</sequence>
<feature type="region of interest" description="Disordered" evidence="1">
    <location>
        <begin position="1"/>
        <end position="30"/>
    </location>
</feature>
<dbReference type="EMBL" id="BAABME010022933">
    <property type="protein sequence ID" value="GAA0166935.1"/>
    <property type="molecule type" value="Genomic_DNA"/>
</dbReference>
<accession>A0AAV3QTQ4</accession>
<comment type="caution">
    <text evidence="2">The sequence shown here is derived from an EMBL/GenBank/DDBJ whole genome shotgun (WGS) entry which is preliminary data.</text>
</comment>
<evidence type="ECO:0000313" key="3">
    <source>
        <dbReference type="Proteomes" id="UP001454036"/>
    </source>
</evidence>
<gene>
    <name evidence="2" type="ORF">LIER_40278</name>
</gene>
<feature type="region of interest" description="Disordered" evidence="1">
    <location>
        <begin position="67"/>
        <end position="100"/>
    </location>
</feature>